<sequence>MTSFEKVTTSASVLLLPREGLAWADNAVPRLHWSKPFLIDHKISIAAADAYREQERDDRTILRDQLELEISDLRAEVRNFWMTEYRFLEKILSKDQLVIYAPGFLTLARLMPKKQVYCRRLVVRKYLSTCNIIMTRFTSKLVNQFVRSSVILYPTSKIFVAARKFADLANRSADQSARANKWRVIMMVRSMHMMTDIEICSFFCTENDYFCELSLLSEFVRRYKIESADIFNVSGEEINNFWTQEIQATRILQ</sequence>
<dbReference type="EMBL" id="CP098747">
    <property type="protein sequence ID" value="USG62310.1"/>
    <property type="molecule type" value="Genomic_DNA"/>
</dbReference>
<dbReference type="RefSeq" id="WP_251935982.1">
    <property type="nucleotide sequence ID" value="NZ_CP098747.1"/>
</dbReference>
<evidence type="ECO:0000313" key="1">
    <source>
        <dbReference type="EMBL" id="USG62310.1"/>
    </source>
</evidence>
<evidence type="ECO:0000313" key="2">
    <source>
        <dbReference type="Proteomes" id="UP001056291"/>
    </source>
</evidence>
<proteinExistence type="predicted"/>
<accession>A0ABY4W544</accession>
<keyword evidence="2" id="KW-1185">Reference proteome</keyword>
<gene>
    <name evidence="1" type="ORF">NBZ79_04870</name>
</gene>
<name>A0ABY4W544_9PROT</name>
<dbReference type="Proteomes" id="UP001056291">
    <property type="component" value="Chromosome"/>
</dbReference>
<reference evidence="1" key="1">
    <citation type="submission" date="2022-06" db="EMBL/GenBank/DDBJ databases">
        <title>Sneathiella actinostolidae sp. nov., isolated from a sea anemonein the Western Pacific Ocean.</title>
        <authorList>
            <person name="Wei M.J."/>
        </authorList>
    </citation>
    <scope>NUCLEOTIDE SEQUENCE</scope>
    <source>
        <strain evidence="1">PHK-P5</strain>
    </source>
</reference>
<organism evidence="1 2">
    <name type="scientific">Sneathiella marina</name>
    <dbReference type="NCBI Taxonomy" id="2950108"/>
    <lineage>
        <taxon>Bacteria</taxon>
        <taxon>Pseudomonadati</taxon>
        <taxon>Pseudomonadota</taxon>
        <taxon>Alphaproteobacteria</taxon>
        <taxon>Sneathiellales</taxon>
        <taxon>Sneathiellaceae</taxon>
        <taxon>Sneathiella</taxon>
    </lineage>
</organism>
<protein>
    <submittedName>
        <fullName evidence="1">Uncharacterized protein</fullName>
    </submittedName>
</protein>